<keyword evidence="2" id="KW-0812">Transmembrane</keyword>
<dbReference type="RefSeq" id="WP_143244655.1">
    <property type="nucleotide sequence ID" value="NZ_FUHU01000026.1"/>
</dbReference>
<dbReference type="OrthoDB" id="3265533at2"/>
<keyword evidence="2" id="KW-0472">Membrane</keyword>
<proteinExistence type="predicted"/>
<keyword evidence="4" id="KW-1185">Reference proteome</keyword>
<keyword evidence="2" id="KW-1133">Transmembrane helix</keyword>
<feature type="region of interest" description="Disordered" evidence="1">
    <location>
        <begin position="194"/>
        <end position="271"/>
    </location>
</feature>
<reference evidence="3 4" key="1">
    <citation type="submission" date="2017-02" db="EMBL/GenBank/DDBJ databases">
        <authorList>
            <person name="Peterson S.W."/>
        </authorList>
    </citation>
    <scope>NUCLEOTIDE SEQUENCE [LARGE SCALE GENOMIC DNA]</scope>
    <source>
        <strain evidence="3 4">LMG 22410</strain>
    </source>
</reference>
<dbReference type="AlphaFoldDB" id="A0A1R4FMB0"/>
<dbReference type="EMBL" id="FUHU01000026">
    <property type="protein sequence ID" value="SJM57046.1"/>
    <property type="molecule type" value="Genomic_DNA"/>
</dbReference>
<protein>
    <submittedName>
        <fullName evidence="3">Uncharacterized protein</fullName>
    </submittedName>
</protein>
<evidence type="ECO:0000256" key="1">
    <source>
        <dbReference type="SAM" id="MobiDB-lite"/>
    </source>
</evidence>
<dbReference type="GeneID" id="303172622"/>
<feature type="compositionally biased region" description="Basic and acidic residues" evidence="1">
    <location>
        <begin position="202"/>
        <end position="213"/>
    </location>
</feature>
<evidence type="ECO:0000313" key="4">
    <source>
        <dbReference type="Proteomes" id="UP000195787"/>
    </source>
</evidence>
<organism evidence="3 4">
    <name type="scientific">Agrococcus casei LMG 22410</name>
    <dbReference type="NCBI Taxonomy" id="1255656"/>
    <lineage>
        <taxon>Bacteria</taxon>
        <taxon>Bacillati</taxon>
        <taxon>Actinomycetota</taxon>
        <taxon>Actinomycetes</taxon>
        <taxon>Micrococcales</taxon>
        <taxon>Microbacteriaceae</taxon>
        <taxon>Agrococcus</taxon>
    </lineage>
</organism>
<feature type="transmembrane region" description="Helical" evidence="2">
    <location>
        <begin position="166"/>
        <end position="190"/>
    </location>
</feature>
<evidence type="ECO:0000256" key="2">
    <source>
        <dbReference type="SAM" id="Phobius"/>
    </source>
</evidence>
<dbReference type="Proteomes" id="UP000195787">
    <property type="component" value="Unassembled WGS sequence"/>
</dbReference>
<gene>
    <name evidence="3" type="ORF">CZ674_05285</name>
</gene>
<accession>A0A1R4FMB0</accession>
<feature type="compositionally biased region" description="Low complexity" evidence="1">
    <location>
        <begin position="232"/>
        <end position="257"/>
    </location>
</feature>
<evidence type="ECO:0000313" key="3">
    <source>
        <dbReference type="EMBL" id="SJM57046.1"/>
    </source>
</evidence>
<feature type="compositionally biased region" description="Basic and acidic residues" evidence="1">
    <location>
        <begin position="260"/>
        <end position="271"/>
    </location>
</feature>
<sequence length="271" mass="28872">MLSAISLVLAIAFFALGIAQRTIWSPPDTLVQQVEEQVTTPALLVDTSVLTYHEGAETLQVESDGPITVIVGRTHDLVGWLGETPYTVATAQSGAEVSTEVVEEGSAELPESFENDLWQDFHEGEGSLEIPMDLPNGTSVLVIGDGVSAAPSDVQVIWPNAAKYPLFGPFITAGFVLLFFAVLFLALGLANHRRKRGPQRATAKELTRSDRRAIAKGKAPLAIRGAEPEPSPESASADEPPAPEAEPSAPEDAQSSETTDDSKNKEDDENA</sequence>
<name>A0A1R4FMB0_9MICO</name>